<dbReference type="InterPro" id="IPR029787">
    <property type="entry name" value="Nucleotide_cyclase"/>
</dbReference>
<dbReference type="PROSITE" id="PS50887">
    <property type="entry name" value="GGDEF"/>
    <property type="match status" value="1"/>
</dbReference>
<dbReference type="InterPro" id="IPR000160">
    <property type="entry name" value="GGDEF_dom"/>
</dbReference>
<evidence type="ECO:0000313" key="7">
    <source>
        <dbReference type="EMBL" id="RVU33542.1"/>
    </source>
</evidence>
<dbReference type="PANTHER" id="PTHR45138">
    <property type="entry name" value="REGULATORY COMPONENTS OF SENSORY TRANSDUCTION SYSTEM"/>
    <property type="match status" value="1"/>
</dbReference>
<dbReference type="FunFam" id="3.30.70.270:FF:000001">
    <property type="entry name" value="Diguanylate cyclase domain protein"/>
    <property type="match status" value="1"/>
</dbReference>
<dbReference type="PANTHER" id="PTHR45138:SF9">
    <property type="entry name" value="DIGUANYLATE CYCLASE DGCM-RELATED"/>
    <property type="match status" value="1"/>
</dbReference>
<dbReference type="Gene3D" id="3.40.50.2300">
    <property type="match status" value="1"/>
</dbReference>
<dbReference type="Pfam" id="PF00072">
    <property type="entry name" value="Response_reg"/>
    <property type="match status" value="1"/>
</dbReference>
<gene>
    <name evidence="7" type="ORF">EOE67_16125</name>
</gene>
<dbReference type="GO" id="GO:0043709">
    <property type="term" value="P:cell adhesion involved in single-species biofilm formation"/>
    <property type="evidence" value="ECO:0007669"/>
    <property type="project" value="TreeGrafter"/>
</dbReference>
<feature type="domain" description="GGDEF" evidence="6">
    <location>
        <begin position="167"/>
        <end position="304"/>
    </location>
</feature>
<dbReference type="Pfam" id="PF00990">
    <property type="entry name" value="GGDEF"/>
    <property type="match status" value="1"/>
</dbReference>
<evidence type="ECO:0000256" key="4">
    <source>
        <dbReference type="PROSITE-ProRule" id="PRU00169"/>
    </source>
</evidence>
<reference evidence="7 8" key="1">
    <citation type="submission" date="2019-01" db="EMBL/GenBank/DDBJ databases">
        <authorList>
            <person name="Chen W.-M."/>
        </authorList>
    </citation>
    <scope>NUCLEOTIDE SEQUENCE [LARGE SCALE GENOMIC DNA]</scope>
    <source>
        <strain evidence="7 8">KYPC3</strain>
    </source>
</reference>
<dbReference type="SMART" id="SM00267">
    <property type="entry name" value="GGDEF"/>
    <property type="match status" value="1"/>
</dbReference>
<dbReference type="GO" id="GO:1902201">
    <property type="term" value="P:negative regulation of bacterial-type flagellum-dependent cell motility"/>
    <property type="evidence" value="ECO:0007669"/>
    <property type="project" value="TreeGrafter"/>
</dbReference>
<dbReference type="SUPFAM" id="SSF52172">
    <property type="entry name" value="CheY-like"/>
    <property type="match status" value="1"/>
</dbReference>
<name>A0A437QGB2_9GAMM</name>
<comment type="caution">
    <text evidence="7">The sequence shown here is derived from an EMBL/GenBank/DDBJ whole genome shotgun (WGS) entry which is preliminary data.</text>
</comment>
<dbReference type="SUPFAM" id="SSF55073">
    <property type="entry name" value="Nucleotide cyclase"/>
    <property type="match status" value="1"/>
</dbReference>
<dbReference type="Proteomes" id="UP000283077">
    <property type="component" value="Unassembled WGS sequence"/>
</dbReference>
<dbReference type="Gene3D" id="3.30.70.270">
    <property type="match status" value="1"/>
</dbReference>
<evidence type="ECO:0000259" key="5">
    <source>
        <dbReference type="PROSITE" id="PS50110"/>
    </source>
</evidence>
<dbReference type="GO" id="GO:0005886">
    <property type="term" value="C:plasma membrane"/>
    <property type="evidence" value="ECO:0007669"/>
    <property type="project" value="TreeGrafter"/>
</dbReference>
<dbReference type="InterPro" id="IPR043128">
    <property type="entry name" value="Rev_trsase/Diguanyl_cyclase"/>
</dbReference>
<feature type="domain" description="Response regulatory" evidence="5">
    <location>
        <begin position="9"/>
        <end position="124"/>
    </location>
</feature>
<evidence type="ECO:0000256" key="2">
    <source>
        <dbReference type="ARBA" id="ARBA00012528"/>
    </source>
</evidence>
<dbReference type="GO" id="GO:0052621">
    <property type="term" value="F:diguanylate cyclase activity"/>
    <property type="evidence" value="ECO:0007669"/>
    <property type="project" value="UniProtKB-EC"/>
</dbReference>
<evidence type="ECO:0000259" key="6">
    <source>
        <dbReference type="PROSITE" id="PS50887"/>
    </source>
</evidence>
<dbReference type="NCBIfam" id="TIGR00254">
    <property type="entry name" value="GGDEF"/>
    <property type="match status" value="1"/>
</dbReference>
<dbReference type="EC" id="2.7.7.65" evidence="2"/>
<keyword evidence="4" id="KW-0597">Phosphoprotein</keyword>
<evidence type="ECO:0000313" key="8">
    <source>
        <dbReference type="Proteomes" id="UP000283077"/>
    </source>
</evidence>
<dbReference type="RefSeq" id="WP_127700370.1">
    <property type="nucleotide sequence ID" value="NZ_SACS01000020.1"/>
</dbReference>
<dbReference type="InterPro" id="IPR050469">
    <property type="entry name" value="Diguanylate_Cyclase"/>
</dbReference>
<dbReference type="AlphaFoldDB" id="A0A437QGB2"/>
<proteinExistence type="predicted"/>
<evidence type="ECO:0000256" key="1">
    <source>
        <dbReference type="ARBA" id="ARBA00001946"/>
    </source>
</evidence>
<dbReference type="InterPro" id="IPR011006">
    <property type="entry name" value="CheY-like_superfamily"/>
</dbReference>
<dbReference type="SMART" id="SM00448">
    <property type="entry name" value="REC"/>
    <property type="match status" value="1"/>
</dbReference>
<keyword evidence="8" id="KW-1185">Reference proteome</keyword>
<dbReference type="OrthoDB" id="9812260at2"/>
<dbReference type="PROSITE" id="PS50110">
    <property type="entry name" value="RESPONSE_REGULATORY"/>
    <property type="match status" value="1"/>
</dbReference>
<organism evidence="7 8">
    <name type="scientific">Rheinheimera riviphila</name>
    <dbReference type="NCBI Taxonomy" id="1834037"/>
    <lineage>
        <taxon>Bacteria</taxon>
        <taxon>Pseudomonadati</taxon>
        <taxon>Pseudomonadota</taxon>
        <taxon>Gammaproteobacteria</taxon>
        <taxon>Chromatiales</taxon>
        <taxon>Chromatiaceae</taxon>
        <taxon>Rheinheimera</taxon>
    </lineage>
</organism>
<dbReference type="GO" id="GO:0000160">
    <property type="term" value="P:phosphorelay signal transduction system"/>
    <property type="evidence" value="ECO:0007669"/>
    <property type="project" value="InterPro"/>
</dbReference>
<feature type="modified residue" description="4-aspartylphosphate" evidence="4">
    <location>
        <position position="57"/>
    </location>
</feature>
<evidence type="ECO:0000256" key="3">
    <source>
        <dbReference type="ARBA" id="ARBA00034247"/>
    </source>
</evidence>
<protein>
    <recommendedName>
        <fullName evidence="2">diguanylate cyclase</fullName>
        <ecNumber evidence="2">2.7.7.65</ecNumber>
    </recommendedName>
</protein>
<accession>A0A437QGB2</accession>
<dbReference type="InterPro" id="IPR001789">
    <property type="entry name" value="Sig_transdc_resp-reg_receiver"/>
</dbReference>
<comment type="catalytic activity">
    <reaction evidence="3">
        <text>2 GTP = 3',3'-c-di-GMP + 2 diphosphate</text>
        <dbReference type="Rhea" id="RHEA:24898"/>
        <dbReference type="ChEBI" id="CHEBI:33019"/>
        <dbReference type="ChEBI" id="CHEBI:37565"/>
        <dbReference type="ChEBI" id="CHEBI:58805"/>
        <dbReference type="EC" id="2.7.7.65"/>
    </reaction>
</comment>
<comment type="cofactor">
    <cofactor evidence="1">
        <name>Mg(2+)</name>
        <dbReference type="ChEBI" id="CHEBI:18420"/>
    </cofactor>
</comment>
<sequence length="310" mass="34812">MAASQLKQRVLIIDDQKSNLKILSDILRDEVELILAQDGEQGIRKATEFAPDLILLDVVMPGIDGFEVIRQLKQDPSTYLIPVIFITSLNDVAHEEQGLLLGACDYINKPFHAAVVMARVKLHLQLARQRLMLEQLANIDPLTAVANRRKYQEVLDRQWRDACRKRSCLSLVMVDVDNFKMYNDHYGHAAGDRVLQQVALTLAAELRRPYDFIARYGGEEFVIILPDTPADDSFRIIEGCRAAILQLQIPHQATGGCLSISAGGYSCWPEQPDESISAFALKQADDLLYQAKRQGKNRVLWTTAAIEIQG</sequence>
<dbReference type="EMBL" id="SACS01000020">
    <property type="protein sequence ID" value="RVU33542.1"/>
    <property type="molecule type" value="Genomic_DNA"/>
</dbReference>
<dbReference type="CDD" id="cd01949">
    <property type="entry name" value="GGDEF"/>
    <property type="match status" value="1"/>
</dbReference>